<organism evidence="1 2">
    <name type="scientific">Trypanosoma vivax (strain Y486)</name>
    <dbReference type="NCBI Taxonomy" id="1055687"/>
    <lineage>
        <taxon>Eukaryota</taxon>
        <taxon>Discoba</taxon>
        <taxon>Euglenozoa</taxon>
        <taxon>Kinetoplastea</taxon>
        <taxon>Metakinetoplastina</taxon>
        <taxon>Trypanosomatida</taxon>
        <taxon>Trypanosomatidae</taxon>
        <taxon>Trypanosoma</taxon>
        <taxon>Duttonella</taxon>
    </lineage>
</organism>
<evidence type="ECO:0000313" key="2">
    <source>
        <dbReference type="Proteomes" id="UP000009027"/>
    </source>
</evidence>
<reference evidence="1 2" key="1">
    <citation type="journal article" date="2012" name="Proc. Natl. Acad. Sci. U.S.A.">
        <title>Antigenic diversity is generated by distinct evolutionary mechanisms in African trypanosome species.</title>
        <authorList>
            <person name="Jackson A.P."/>
            <person name="Berry A."/>
            <person name="Aslett M."/>
            <person name="Allison H.C."/>
            <person name="Burton P."/>
            <person name="Vavrova-Anderson J."/>
            <person name="Brown R."/>
            <person name="Browne H."/>
            <person name="Corton N."/>
            <person name="Hauser H."/>
            <person name="Gamble J."/>
            <person name="Gilderthorp R."/>
            <person name="Marcello L."/>
            <person name="McQuillan J."/>
            <person name="Otto T.D."/>
            <person name="Quail M.A."/>
            <person name="Sanders M.J."/>
            <person name="van Tonder A."/>
            <person name="Ginger M.L."/>
            <person name="Field M.C."/>
            <person name="Barry J.D."/>
            <person name="Hertz-Fowler C."/>
            <person name="Berriman M."/>
        </authorList>
    </citation>
    <scope>NUCLEOTIDE SEQUENCE</scope>
    <source>
        <strain evidence="1 2">Y486</strain>
    </source>
</reference>
<dbReference type="EMBL" id="CAEX01006252">
    <property type="protein sequence ID" value="CCD20755.1"/>
    <property type="molecule type" value="Genomic_DNA"/>
</dbReference>
<proteinExistence type="predicted"/>
<keyword evidence="2" id="KW-1185">Reference proteome</keyword>
<dbReference type="Proteomes" id="UP000009027">
    <property type="component" value="Unassembled WGS sequence"/>
</dbReference>
<accession>F9WT64</accession>
<evidence type="ECO:0000313" key="1">
    <source>
        <dbReference type="EMBL" id="CCD20755.1"/>
    </source>
</evidence>
<protein>
    <submittedName>
        <fullName evidence="1">Uncharacterized protein</fullName>
    </submittedName>
</protein>
<sequence length="8" mass="934">MQMQALRG</sequence>
<gene>
    <name evidence="1" type="ORF">TvY486_0036250</name>
</gene>
<name>F9WT64_TRYVY</name>